<dbReference type="Pfam" id="PF13646">
    <property type="entry name" value="HEAT_2"/>
    <property type="match status" value="1"/>
</dbReference>
<evidence type="ECO:0000256" key="4">
    <source>
        <dbReference type="PROSITE-ProRule" id="PRU00433"/>
    </source>
</evidence>
<evidence type="ECO:0000256" key="3">
    <source>
        <dbReference type="ARBA" id="ARBA00023004"/>
    </source>
</evidence>
<dbReference type="InterPro" id="IPR011989">
    <property type="entry name" value="ARM-like"/>
</dbReference>
<dbReference type="InterPro" id="IPR011042">
    <property type="entry name" value="6-blade_b-propeller_TolB-like"/>
</dbReference>
<feature type="domain" description="Cytochrome c" evidence="6">
    <location>
        <begin position="962"/>
        <end position="1102"/>
    </location>
</feature>
<dbReference type="NCBIfam" id="TIGR02603">
    <property type="entry name" value="CxxCH_TIGR02603"/>
    <property type="match status" value="1"/>
</dbReference>
<dbReference type="RefSeq" id="WP_068134735.1">
    <property type="nucleotide sequence ID" value="NZ_CP042914.1"/>
</dbReference>
<dbReference type="InterPro" id="IPR004155">
    <property type="entry name" value="PBS_lyase_HEAT"/>
</dbReference>
<dbReference type="PANTHER" id="PTHR33546:SF1">
    <property type="entry name" value="LARGE, MULTIFUNCTIONAL SECRETED PROTEIN"/>
    <property type="match status" value="1"/>
</dbReference>
<evidence type="ECO:0000256" key="5">
    <source>
        <dbReference type="SAM" id="SignalP"/>
    </source>
</evidence>
<sequence precursor="true">MRLIFLSCLLAAIATTACCEDPTPDGTAAATAAMAAFRVPDGLTVELFAAEPGLRNPIALCLDDVGRVYIAEDHRFLEGTPENRSHSFMLEDDLQVTTLDDRRAMQEKWAHRFQNGSDWFTQTSDMVRRLEDRDGDGRADHSVVFADGFDGPLDGLGSGLIAREGKVWFTCIPHLWLLEDADEDGTAEQKTPLLTGFGVNAGFYGHDLHGLVWGVDGKLYFSVGDRGAHVETKEGTTISNPRNGAVFRCYPDGTELELLHHGLRNPQELAIDQYGNVFADDNNCDKGDHSRLVYIVPGGNSGWNMAYQHIAEPYLTGPWHAEGIWHLEHDLQPAYVVPPVGKLGAGPSGFVFSSGTSLPPRYRNHFFYCNFTGNGGVESFAVQPQGAGFTIVDQHDFCKPVMASDVDFGYDGKMYLSDYPTNPFDRDTSGGRVYTVFDKALIERPAVTQTSQLFREGFSQRTSAELLRLLFHDDMRVRLRAQFALAQRGSQSVDALADLAHNGDNQLARLHALWGLGQIARHHPQALSPALDLLADEDPEVRAQVARVCGDARYQASAAAIAALLAGSSDRVRFFAALALGDLQFAQAAPAIVTMLRDNDGRDRQLMHAGVVALERMAARDIVQQHAQDASPAVRMAMLLAQRRWRDPRIVQFLQDAELKIVTEAARAIHDLPITSGCEPLAELAPRYLRASGDDVVPLMRRIIAANLQLGNRGNAEAVVEIATSPTLPQVVRREAIAALADWQGGTKLDRVTGFWRPIAARDGAMVREVVQTNAATLLAAAPAELQVDVTTLLTTLKVDTDDAVFADWVVDSARAPNVRIAALRLLSSRQFSGLPQLLETLLTAEQAELRSEARDQLAKLDEPRAAELFTELLESKQAEVSEQQRALAALAQMTSPRATQTLDAWAVRLAEQSVPAALQLDVLEAVTTAPNQLRSQAVRKFESTADPGDPLSAFRAAMYGGNAQRGREIFVSHGTAQCIRCHSVHGQGGTAGPDLSSIASPERNLPRRHLLESIVVPNAQIAKGFGTVTLVLDDGQVVAGTLQDSAEENILTLVTATNETLHIEQDRIEDQSATRSTMPEMSKVLTPREIRDLVEYLSTLKVR</sequence>
<dbReference type="EMBL" id="CP042914">
    <property type="protein sequence ID" value="QEG38201.1"/>
    <property type="molecule type" value="Genomic_DNA"/>
</dbReference>
<keyword evidence="1 4" id="KW-0349">Heme</keyword>
<evidence type="ECO:0000313" key="7">
    <source>
        <dbReference type="EMBL" id="QEG38201.1"/>
    </source>
</evidence>
<accession>A0A5B9QW07</accession>
<proteinExistence type="predicted"/>
<dbReference type="NCBIfam" id="TIGR02604">
    <property type="entry name" value="Piru_Ver_Nterm"/>
    <property type="match status" value="1"/>
</dbReference>
<dbReference type="InterPro" id="IPR036909">
    <property type="entry name" value="Cyt_c-like_dom_sf"/>
</dbReference>
<dbReference type="SMART" id="SM00567">
    <property type="entry name" value="EZ_HEAT"/>
    <property type="match status" value="6"/>
</dbReference>
<dbReference type="KEGG" id="rul:UC8_01550"/>
<dbReference type="InterPro" id="IPR011041">
    <property type="entry name" value="Quinoprot_gluc/sorb_DH_b-prop"/>
</dbReference>
<keyword evidence="3 4" id="KW-0408">Iron</keyword>
<dbReference type="InterPro" id="IPR009056">
    <property type="entry name" value="Cyt_c-like_dom"/>
</dbReference>
<dbReference type="Gene3D" id="1.25.10.10">
    <property type="entry name" value="Leucine-rich Repeat Variant"/>
    <property type="match status" value="1"/>
</dbReference>
<evidence type="ECO:0000256" key="2">
    <source>
        <dbReference type="ARBA" id="ARBA00022723"/>
    </source>
</evidence>
<dbReference type="GO" id="GO:0046872">
    <property type="term" value="F:metal ion binding"/>
    <property type="evidence" value="ECO:0007669"/>
    <property type="project" value="UniProtKB-KW"/>
</dbReference>
<dbReference type="Pfam" id="PF23500">
    <property type="entry name" value="DUF7133"/>
    <property type="match status" value="1"/>
</dbReference>
<dbReference type="InterPro" id="IPR055557">
    <property type="entry name" value="DUF7133"/>
</dbReference>
<dbReference type="SUPFAM" id="SSF46626">
    <property type="entry name" value="Cytochrome c"/>
    <property type="match status" value="1"/>
</dbReference>
<dbReference type="SUPFAM" id="SSF48371">
    <property type="entry name" value="ARM repeat"/>
    <property type="match status" value="2"/>
</dbReference>
<evidence type="ECO:0000259" key="6">
    <source>
        <dbReference type="PROSITE" id="PS51007"/>
    </source>
</evidence>
<dbReference type="PANTHER" id="PTHR33546">
    <property type="entry name" value="LARGE, MULTIFUNCTIONAL SECRETED PROTEIN-RELATED"/>
    <property type="match status" value="1"/>
</dbReference>
<feature type="signal peptide" evidence="5">
    <location>
        <begin position="1"/>
        <end position="19"/>
    </location>
</feature>
<dbReference type="InterPro" id="IPR013427">
    <property type="entry name" value="Haem-bd_dom_put"/>
</dbReference>
<dbReference type="InterPro" id="IPR016024">
    <property type="entry name" value="ARM-type_fold"/>
</dbReference>
<keyword evidence="8" id="KW-1185">Reference proteome</keyword>
<reference evidence="7 8" key="1">
    <citation type="submission" date="2019-08" db="EMBL/GenBank/DDBJ databases">
        <title>Deep-cultivation of Planctomycetes and their phenomic and genomic characterization uncovers novel biology.</title>
        <authorList>
            <person name="Wiegand S."/>
            <person name="Jogler M."/>
            <person name="Boedeker C."/>
            <person name="Pinto D."/>
            <person name="Vollmers J."/>
            <person name="Rivas-Marin E."/>
            <person name="Kohn T."/>
            <person name="Peeters S.H."/>
            <person name="Heuer A."/>
            <person name="Rast P."/>
            <person name="Oberbeckmann S."/>
            <person name="Bunk B."/>
            <person name="Jeske O."/>
            <person name="Meyerdierks A."/>
            <person name="Storesund J.E."/>
            <person name="Kallscheuer N."/>
            <person name="Luecker S."/>
            <person name="Lage O.M."/>
            <person name="Pohl T."/>
            <person name="Merkel B.J."/>
            <person name="Hornburger P."/>
            <person name="Mueller R.-W."/>
            <person name="Bruemmer F."/>
            <person name="Labrenz M."/>
            <person name="Spormann A.M."/>
            <person name="Op den Camp H."/>
            <person name="Overmann J."/>
            <person name="Amann R."/>
            <person name="Jetten M.S.M."/>
            <person name="Mascher T."/>
            <person name="Medema M.H."/>
            <person name="Devos D.P."/>
            <person name="Kaster A.-K."/>
            <person name="Ovreas L."/>
            <person name="Rohde M."/>
            <person name="Galperin M.Y."/>
            <person name="Jogler C."/>
        </authorList>
    </citation>
    <scope>NUCLEOTIDE SEQUENCE [LARGE SCALE GENOMIC DNA]</scope>
    <source>
        <strain evidence="7 8">UC8</strain>
    </source>
</reference>
<organism evidence="7 8">
    <name type="scientific">Roseimaritima ulvae</name>
    <dbReference type="NCBI Taxonomy" id="980254"/>
    <lineage>
        <taxon>Bacteria</taxon>
        <taxon>Pseudomonadati</taxon>
        <taxon>Planctomycetota</taxon>
        <taxon>Planctomycetia</taxon>
        <taxon>Pirellulales</taxon>
        <taxon>Pirellulaceae</taxon>
        <taxon>Roseimaritima</taxon>
    </lineage>
</organism>
<dbReference type="Proteomes" id="UP000325286">
    <property type="component" value="Chromosome"/>
</dbReference>
<dbReference type="Gene3D" id="2.120.10.30">
    <property type="entry name" value="TolB, C-terminal domain"/>
    <property type="match status" value="1"/>
</dbReference>
<dbReference type="PROSITE" id="PS51007">
    <property type="entry name" value="CYTC"/>
    <property type="match status" value="1"/>
</dbReference>
<dbReference type="GO" id="GO:0009055">
    <property type="term" value="F:electron transfer activity"/>
    <property type="evidence" value="ECO:0007669"/>
    <property type="project" value="InterPro"/>
</dbReference>
<feature type="chain" id="PRO_5022892123" evidence="5">
    <location>
        <begin position="20"/>
        <end position="1104"/>
    </location>
</feature>
<name>A0A5B9QW07_9BACT</name>
<dbReference type="AlphaFoldDB" id="A0A5B9QW07"/>
<keyword evidence="2 4" id="KW-0479">Metal-binding</keyword>
<gene>
    <name evidence="7" type="ORF">UC8_01550</name>
</gene>
<dbReference type="PROSITE" id="PS51257">
    <property type="entry name" value="PROKAR_LIPOPROTEIN"/>
    <property type="match status" value="1"/>
</dbReference>
<keyword evidence="5" id="KW-0732">Signal</keyword>
<dbReference type="Gene3D" id="1.10.760.10">
    <property type="entry name" value="Cytochrome c-like domain"/>
    <property type="match status" value="1"/>
</dbReference>
<dbReference type="SUPFAM" id="SSF50952">
    <property type="entry name" value="Soluble quinoprotein glucose dehydrogenase"/>
    <property type="match status" value="1"/>
</dbReference>
<dbReference type="GO" id="GO:0020037">
    <property type="term" value="F:heme binding"/>
    <property type="evidence" value="ECO:0007669"/>
    <property type="project" value="InterPro"/>
</dbReference>
<evidence type="ECO:0000313" key="8">
    <source>
        <dbReference type="Proteomes" id="UP000325286"/>
    </source>
</evidence>
<protein>
    <submittedName>
        <fullName evidence="7">Cytochrome c</fullName>
    </submittedName>
</protein>
<evidence type="ECO:0000256" key="1">
    <source>
        <dbReference type="ARBA" id="ARBA00022617"/>
    </source>
</evidence>
<dbReference type="OrthoDB" id="9770043at2"/>
<dbReference type="InterPro" id="IPR013428">
    <property type="entry name" value="Membrane-bound_put_N"/>
</dbReference>